<feature type="compositionally biased region" description="Polar residues" evidence="1">
    <location>
        <begin position="80"/>
        <end position="90"/>
    </location>
</feature>
<dbReference type="SUPFAM" id="SSF141371">
    <property type="entry name" value="PilZ domain-like"/>
    <property type="match status" value="1"/>
</dbReference>
<dbReference type="Gene3D" id="2.40.10.220">
    <property type="entry name" value="predicted glycosyltransferase like domains"/>
    <property type="match status" value="1"/>
</dbReference>
<dbReference type="Proteomes" id="UP000434052">
    <property type="component" value="Unassembled WGS sequence"/>
</dbReference>
<dbReference type="Pfam" id="PF07238">
    <property type="entry name" value="PilZ"/>
    <property type="match status" value="1"/>
</dbReference>
<feature type="domain" description="PilZ" evidence="2">
    <location>
        <begin position="458"/>
        <end position="548"/>
    </location>
</feature>
<evidence type="ECO:0000256" key="1">
    <source>
        <dbReference type="SAM" id="MobiDB-lite"/>
    </source>
</evidence>
<accession>A0A6P1ZCM7</accession>
<feature type="compositionally biased region" description="Basic and acidic residues" evidence="1">
    <location>
        <begin position="338"/>
        <end position="347"/>
    </location>
</feature>
<comment type="caution">
    <text evidence="3">The sequence shown here is derived from an EMBL/GenBank/DDBJ whole genome shotgun (WGS) entry which is preliminary data.</text>
</comment>
<feature type="region of interest" description="Disordered" evidence="1">
    <location>
        <begin position="59"/>
        <end position="90"/>
    </location>
</feature>
<sequence length="555" mass="61562">MAERPVLASAPDANGMVRVECPECGTSATLPAQHLARQAGPVSLRCQCGAVFPCELSTPVKNSPTPASDDAPEQNALPDSGQQHNGGTRVTNFVANPDGFVRISCPTCGAAKKVRSEKLMGMTQPVRMKCACGNEFLCRFNLTPSGDTLPARATGTSPYKVQTVFPDDDDRVHVSCPSCGVKRSVDYEKVKQHTRPVRTKCPACGFSFPVRFLPKEQDPSRHKRYEEQTFYADLGGRVTIICPECSKGRTLQSADLANVKQPTPVRCSCGAVFPCRFVFPEQNADEEQKRLPDPDMDELRHAKTMQADELGHYIRKLGAEFGPKTSASPPPLNPRSTVDLDRRDYRQAGENPSSGTTGDGIPEVEDVVEVEGVEPVYDEAAGPQSQPEPEQHDPFTVTQGFDDDWPLLSVNAEHKVQAPCIHCKRVNVLDLSSVNESVTAVRVNCECGEQYPVRLECRQTYRKRASLDGFYFDAEGDKQEMVVRDISLGGIGFHTREPHRLKPRDYIDVLFHLDDSKGTRIYRRVMVRNVRGRFVGCAFAEHRERDKELGFYLMP</sequence>
<proteinExistence type="predicted"/>
<organism evidence="3 4">
    <name type="scientific">Oceanidesulfovibrio marinus</name>
    <dbReference type="NCBI Taxonomy" id="370038"/>
    <lineage>
        <taxon>Bacteria</taxon>
        <taxon>Pseudomonadati</taxon>
        <taxon>Thermodesulfobacteriota</taxon>
        <taxon>Desulfovibrionia</taxon>
        <taxon>Desulfovibrionales</taxon>
        <taxon>Desulfovibrionaceae</taxon>
        <taxon>Oceanidesulfovibrio</taxon>
    </lineage>
</organism>
<feature type="region of interest" description="Disordered" evidence="1">
    <location>
        <begin position="379"/>
        <end position="399"/>
    </location>
</feature>
<evidence type="ECO:0000313" key="3">
    <source>
        <dbReference type="EMBL" id="TVM31693.1"/>
    </source>
</evidence>
<dbReference type="OrthoDB" id="5409144at2"/>
<dbReference type="EMBL" id="QMIF01000014">
    <property type="protein sequence ID" value="TVM31693.1"/>
    <property type="molecule type" value="Genomic_DNA"/>
</dbReference>
<reference evidence="3 4" key="1">
    <citation type="submission" date="2018-06" db="EMBL/GenBank/DDBJ databases">
        <title>Complete genome of Desulfovibrio marinus P48SEP.</title>
        <authorList>
            <person name="Crispim J.S."/>
            <person name="Vidigal P.M.P."/>
            <person name="Silva L.C.F."/>
            <person name="Araujo L.C."/>
            <person name="Laguardia C.N."/>
            <person name="Dias R.S."/>
            <person name="Sousa M.P."/>
            <person name="Paula S.O."/>
            <person name="Silva C."/>
        </authorList>
    </citation>
    <scope>NUCLEOTIDE SEQUENCE [LARGE SCALE GENOMIC DNA]</scope>
    <source>
        <strain evidence="3 4">P48SEP</strain>
    </source>
</reference>
<protein>
    <recommendedName>
        <fullName evidence="2">PilZ domain-containing protein</fullName>
    </recommendedName>
</protein>
<gene>
    <name evidence="3" type="ORF">DQK91_17295</name>
</gene>
<dbReference type="AlphaFoldDB" id="A0A6P1ZCM7"/>
<evidence type="ECO:0000259" key="2">
    <source>
        <dbReference type="Pfam" id="PF07238"/>
    </source>
</evidence>
<dbReference type="InterPro" id="IPR009875">
    <property type="entry name" value="PilZ_domain"/>
</dbReference>
<feature type="region of interest" description="Disordered" evidence="1">
    <location>
        <begin position="320"/>
        <end position="364"/>
    </location>
</feature>
<dbReference type="GO" id="GO:0035438">
    <property type="term" value="F:cyclic-di-GMP binding"/>
    <property type="evidence" value="ECO:0007669"/>
    <property type="project" value="InterPro"/>
</dbReference>
<evidence type="ECO:0000313" key="4">
    <source>
        <dbReference type="Proteomes" id="UP000434052"/>
    </source>
</evidence>
<name>A0A6P1ZCM7_9BACT</name>